<dbReference type="EMBL" id="GBRH01238643">
    <property type="protein sequence ID" value="JAD59252.1"/>
    <property type="molecule type" value="Transcribed_RNA"/>
</dbReference>
<proteinExistence type="predicted"/>
<reference evidence="1" key="2">
    <citation type="journal article" date="2015" name="Data Brief">
        <title>Shoot transcriptome of the giant reed, Arundo donax.</title>
        <authorList>
            <person name="Barrero R.A."/>
            <person name="Guerrero F.D."/>
            <person name="Moolhuijzen P."/>
            <person name="Goolsby J.A."/>
            <person name="Tidwell J."/>
            <person name="Bellgard S.E."/>
            <person name="Bellgard M.I."/>
        </authorList>
    </citation>
    <scope>NUCLEOTIDE SEQUENCE</scope>
    <source>
        <tissue evidence="1">Shoot tissue taken approximately 20 cm above the soil surface</tissue>
    </source>
</reference>
<reference evidence="1" key="1">
    <citation type="submission" date="2014-09" db="EMBL/GenBank/DDBJ databases">
        <authorList>
            <person name="Magalhaes I.L.F."/>
            <person name="Oliveira U."/>
            <person name="Santos F.R."/>
            <person name="Vidigal T.H.D.A."/>
            <person name="Brescovit A.D."/>
            <person name="Santos A.J."/>
        </authorList>
    </citation>
    <scope>NUCLEOTIDE SEQUENCE</scope>
    <source>
        <tissue evidence="1">Shoot tissue taken approximately 20 cm above the soil surface</tissue>
    </source>
</reference>
<accession>A0A0A9BIY6</accession>
<name>A0A0A9BIY6_ARUDO</name>
<protein>
    <submittedName>
        <fullName evidence="1">Uncharacterized protein</fullName>
    </submittedName>
</protein>
<sequence length="14" mass="1440">MLGPLPPSIAPPSY</sequence>
<organism evidence="1">
    <name type="scientific">Arundo donax</name>
    <name type="common">Giant reed</name>
    <name type="synonym">Donax arundinaceus</name>
    <dbReference type="NCBI Taxonomy" id="35708"/>
    <lineage>
        <taxon>Eukaryota</taxon>
        <taxon>Viridiplantae</taxon>
        <taxon>Streptophyta</taxon>
        <taxon>Embryophyta</taxon>
        <taxon>Tracheophyta</taxon>
        <taxon>Spermatophyta</taxon>
        <taxon>Magnoliopsida</taxon>
        <taxon>Liliopsida</taxon>
        <taxon>Poales</taxon>
        <taxon>Poaceae</taxon>
        <taxon>PACMAD clade</taxon>
        <taxon>Arundinoideae</taxon>
        <taxon>Arundineae</taxon>
        <taxon>Arundo</taxon>
    </lineage>
</organism>
<evidence type="ECO:0000313" key="1">
    <source>
        <dbReference type="EMBL" id="JAD59252.1"/>
    </source>
</evidence>